<comment type="caution">
    <text evidence="2">The sequence shown here is derived from an EMBL/GenBank/DDBJ whole genome shotgun (WGS) entry which is preliminary data.</text>
</comment>
<dbReference type="AlphaFoldDB" id="A0A8B6H9N2"/>
<organism evidence="2 3">
    <name type="scientific">Mytilus galloprovincialis</name>
    <name type="common">Mediterranean mussel</name>
    <dbReference type="NCBI Taxonomy" id="29158"/>
    <lineage>
        <taxon>Eukaryota</taxon>
        <taxon>Metazoa</taxon>
        <taxon>Spiralia</taxon>
        <taxon>Lophotrochozoa</taxon>
        <taxon>Mollusca</taxon>
        <taxon>Bivalvia</taxon>
        <taxon>Autobranchia</taxon>
        <taxon>Pteriomorphia</taxon>
        <taxon>Mytilida</taxon>
        <taxon>Mytiloidea</taxon>
        <taxon>Mytilidae</taxon>
        <taxon>Mytilinae</taxon>
        <taxon>Mytilus</taxon>
    </lineage>
</organism>
<feature type="compositionally biased region" description="Polar residues" evidence="1">
    <location>
        <begin position="68"/>
        <end position="86"/>
    </location>
</feature>
<accession>A0A8B6H9N2</accession>
<keyword evidence="3" id="KW-1185">Reference proteome</keyword>
<reference evidence="2" key="1">
    <citation type="submission" date="2018-11" db="EMBL/GenBank/DDBJ databases">
        <authorList>
            <person name="Alioto T."/>
            <person name="Alioto T."/>
        </authorList>
    </citation>
    <scope>NUCLEOTIDE SEQUENCE</scope>
</reference>
<dbReference type="Proteomes" id="UP000596742">
    <property type="component" value="Unassembled WGS sequence"/>
</dbReference>
<dbReference type="EMBL" id="UYJE01009657">
    <property type="protein sequence ID" value="VDI75391.1"/>
    <property type="molecule type" value="Genomic_DNA"/>
</dbReference>
<evidence type="ECO:0000313" key="3">
    <source>
        <dbReference type="Proteomes" id="UP000596742"/>
    </source>
</evidence>
<protein>
    <submittedName>
        <fullName evidence="2">Uncharacterized protein</fullName>
    </submittedName>
</protein>
<evidence type="ECO:0000313" key="2">
    <source>
        <dbReference type="EMBL" id="VDI75391.1"/>
    </source>
</evidence>
<name>A0A8B6H9N2_MYTGA</name>
<evidence type="ECO:0000256" key="1">
    <source>
        <dbReference type="SAM" id="MobiDB-lite"/>
    </source>
</evidence>
<gene>
    <name evidence="2" type="ORF">MGAL_10B027383</name>
</gene>
<proteinExistence type="predicted"/>
<sequence length="222" mass="25000">MWTRTNWGISGMWTPNHFVPLTSSLPQLNQSFTPTNHSSPIKMKTSERSDIADYESETEPMHYVVDETNCSTPNAKPPQSSKESKCTTPVLVSSNDLEPSSLDNDITFPKPDNINTLQHGNFLSALDCWKAAQAKRFNLGSFYVTSIVYKNVNRKETKDNPIFAGPMVLHKDASYTTYRGFFSHISATLELRLHETIEFGSDDEKAMTKAIEKAFPTAKRNL</sequence>
<feature type="region of interest" description="Disordered" evidence="1">
    <location>
        <begin position="67"/>
        <end position="86"/>
    </location>
</feature>